<evidence type="ECO:0000313" key="3">
    <source>
        <dbReference type="EMBL" id="OPJ57299.1"/>
    </source>
</evidence>
<feature type="transmembrane region" description="Helical" evidence="1">
    <location>
        <begin position="5"/>
        <end position="22"/>
    </location>
</feature>
<evidence type="ECO:0000256" key="1">
    <source>
        <dbReference type="SAM" id="Phobius"/>
    </source>
</evidence>
<dbReference type="GO" id="GO:0004190">
    <property type="term" value="F:aspartic-type endopeptidase activity"/>
    <property type="evidence" value="ECO:0007669"/>
    <property type="project" value="InterPro"/>
</dbReference>
<dbReference type="OrthoDB" id="5508079at2"/>
<dbReference type="AlphaFoldDB" id="A0A1V4IBJ4"/>
<feature type="transmembrane region" description="Helical" evidence="1">
    <location>
        <begin position="149"/>
        <end position="168"/>
    </location>
</feature>
<feature type="transmembrane region" description="Helical" evidence="1">
    <location>
        <begin position="95"/>
        <end position="116"/>
    </location>
</feature>
<dbReference type="EMBL" id="MZGW01000001">
    <property type="protein sequence ID" value="OPJ57299.1"/>
    <property type="molecule type" value="Genomic_DNA"/>
</dbReference>
<keyword evidence="1" id="KW-1133">Transmembrane helix</keyword>
<dbReference type="GO" id="GO:0016020">
    <property type="term" value="C:membrane"/>
    <property type="evidence" value="ECO:0007669"/>
    <property type="project" value="InterPro"/>
</dbReference>
<reference evidence="3 4" key="1">
    <citation type="submission" date="2017-03" db="EMBL/GenBank/DDBJ databases">
        <title>Genome sequence of Clostridium thermoalcaliphilum DSM 7309.</title>
        <authorList>
            <person name="Poehlein A."/>
            <person name="Daniel R."/>
        </authorList>
    </citation>
    <scope>NUCLEOTIDE SEQUENCE [LARGE SCALE GENOMIC DNA]</scope>
    <source>
        <strain evidence="3 4">DSM 7309</strain>
    </source>
</reference>
<feature type="transmembrane region" description="Helical" evidence="1">
    <location>
        <begin position="58"/>
        <end position="75"/>
    </location>
</feature>
<dbReference type="Proteomes" id="UP000190140">
    <property type="component" value="Unassembled WGS sequence"/>
</dbReference>
<feature type="domain" description="Prepilin type IV endopeptidase peptidase" evidence="2">
    <location>
        <begin position="9"/>
        <end position="109"/>
    </location>
</feature>
<dbReference type="InterPro" id="IPR000045">
    <property type="entry name" value="Prepilin_IV_endopep_pep"/>
</dbReference>
<sequence length="170" mass="19190">MADNVITLSIIIFVIIVSYLNLRFNKAYNFIILIFCILGFLVNIYFNGLEGFISSIQGMITGLLLLIIPFSLGWLGDGDVKLVAALGSFIGSSMIMYSILYGLIFFAVVVSIYLIIKKRFKIFLRQAFLTLLYIGTPSKINLIESSGYPPIWLFLALGTLSYWIYCTYML</sequence>
<organism evidence="3 4">
    <name type="scientific">Alkalithermobacter paradoxus</name>
    <dbReference type="NCBI Taxonomy" id="29349"/>
    <lineage>
        <taxon>Bacteria</taxon>
        <taxon>Bacillati</taxon>
        <taxon>Bacillota</taxon>
        <taxon>Clostridia</taxon>
        <taxon>Peptostreptococcales</taxon>
        <taxon>Tepidibacteraceae</taxon>
        <taxon>Alkalithermobacter</taxon>
    </lineage>
</organism>
<evidence type="ECO:0000259" key="2">
    <source>
        <dbReference type="Pfam" id="PF01478"/>
    </source>
</evidence>
<dbReference type="RefSeq" id="WP_079411021.1">
    <property type="nucleotide sequence ID" value="NZ_MZGW01000001.1"/>
</dbReference>
<keyword evidence="4" id="KW-1185">Reference proteome</keyword>
<keyword evidence="1" id="KW-0472">Membrane</keyword>
<gene>
    <name evidence="3" type="ORF">CLOTH_05820</name>
</gene>
<feature type="transmembrane region" description="Helical" evidence="1">
    <location>
        <begin position="28"/>
        <end position="46"/>
    </location>
</feature>
<dbReference type="Pfam" id="PF01478">
    <property type="entry name" value="Peptidase_A24"/>
    <property type="match status" value="1"/>
</dbReference>
<dbReference type="Gene3D" id="1.20.120.1220">
    <property type="match status" value="1"/>
</dbReference>
<comment type="caution">
    <text evidence="3">The sequence shown here is derived from an EMBL/GenBank/DDBJ whole genome shotgun (WGS) entry which is preliminary data.</text>
</comment>
<evidence type="ECO:0000313" key="4">
    <source>
        <dbReference type="Proteomes" id="UP000190140"/>
    </source>
</evidence>
<keyword evidence="1" id="KW-0812">Transmembrane</keyword>
<proteinExistence type="predicted"/>
<protein>
    <submittedName>
        <fullName evidence="3">Type IV leader peptidase family protein</fullName>
    </submittedName>
</protein>
<dbReference type="STRING" id="29349.CLOTH_05820"/>
<accession>A0A1V4IBJ4</accession>
<name>A0A1V4IBJ4_9FIRM</name>